<dbReference type="Pfam" id="PF01614">
    <property type="entry name" value="IclR_C"/>
    <property type="match status" value="1"/>
</dbReference>
<dbReference type="InterPro" id="IPR005471">
    <property type="entry name" value="Tscrpt_reg_IclR_N"/>
</dbReference>
<evidence type="ECO:0000256" key="3">
    <source>
        <dbReference type="ARBA" id="ARBA00023163"/>
    </source>
</evidence>
<evidence type="ECO:0000313" key="5">
    <source>
        <dbReference type="EMBL" id="MBP2472614.1"/>
    </source>
</evidence>
<keyword evidence="6" id="KW-1185">Reference proteome</keyword>
<dbReference type="SUPFAM" id="SSF55781">
    <property type="entry name" value="GAF domain-like"/>
    <property type="match status" value="2"/>
</dbReference>
<dbReference type="Gene3D" id="3.30.450.40">
    <property type="match status" value="2"/>
</dbReference>
<accession>A0ABS5A8S0</accession>
<gene>
    <name evidence="5" type="ORF">JOF53_001486</name>
</gene>
<dbReference type="InterPro" id="IPR029016">
    <property type="entry name" value="GAF-like_dom_sf"/>
</dbReference>
<dbReference type="InterPro" id="IPR014757">
    <property type="entry name" value="Tscrpt_reg_IclR_C"/>
</dbReference>
<keyword evidence="3" id="KW-0804">Transcription</keyword>
<keyword evidence="1" id="KW-0805">Transcription regulation</keyword>
<evidence type="ECO:0000313" key="6">
    <source>
        <dbReference type="Proteomes" id="UP001519363"/>
    </source>
</evidence>
<dbReference type="PROSITE" id="PS51078">
    <property type="entry name" value="ICLR_ED"/>
    <property type="match status" value="1"/>
</dbReference>
<evidence type="ECO:0000259" key="4">
    <source>
        <dbReference type="PROSITE" id="PS51078"/>
    </source>
</evidence>
<dbReference type="InterPro" id="IPR036388">
    <property type="entry name" value="WH-like_DNA-bd_sf"/>
</dbReference>
<reference evidence="5 6" key="1">
    <citation type="submission" date="2021-03" db="EMBL/GenBank/DDBJ databases">
        <title>Sequencing the genomes of 1000 actinobacteria strains.</title>
        <authorList>
            <person name="Klenk H.-P."/>
        </authorList>
    </citation>
    <scope>NUCLEOTIDE SEQUENCE [LARGE SCALE GENOMIC DNA]</scope>
    <source>
        <strain evidence="5 6">DSM 44580</strain>
    </source>
</reference>
<dbReference type="RefSeq" id="WP_209706514.1">
    <property type="nucleotide sequence ID" value="NZ_JAGIOO010000001.1"/>
</dbReference>
<comment type="caution">
    <text evidence="5">The sequence shown here is derived from an EMBL/GenBank/DDBJ whole genome shotgun (WGS) entry which is preliminary data.</text>
</comment>
<name>A0ABS5A8S0_9PSEU</name>
<evidence type="ECO:0000256" key="1">
    <source>
        <dbReference type="ARBA" id="ARBA00023015"/>
    </source>
</evidence>
<dbReference type="InterPro" id="IPR036390">
    <property type="entry name" value="WH_DNA-bd_sf"/>
</dbReference>
<dbReference type="SMART" id="SM00346">
    <property type="entry name" value="HTH_ICLR"/>
    <property type="match status" value="2"/>
</dbReference>
<dbReference type="InterPro" id="IPR050707">
    <property type="entry name" value="HTH_MetabolicPath_Reg"/>
</dbReference>
<dbReference type="EMBL" id="JAGIOO010000001">
    <property type="protein sequence ID" value="MBP2472614.1"/>
    <property type="molecule type" value="Genomic_DNA"/>
</dbReference>
<dbReference type="Gene3D" id="1.10.10.10">
    <property type="entry name" value="Winged helix-like DNA-binding domain superfamily/Winged helix DNA-binding domain"/>
    <property type="match status" value="2"/>
</dbReference>
<dbReference type="Proteomes" id="UP001519363">
    <property type="component" value="Unassembled WGS sequence"/>
</dbReference>
<dbReference type="PANTHER" id="PTHR30136">
    <property type="entry name" value="HELIX-TURN-HELIX TRANSCRIPTIONAL REGULATOR, ICLR FAMILY"/>
    <property type="match status" value="1"/>
</dbReference>
<organism evidence="5 6">
    <name type="scientific">Crossiella equi</name>
    <dbReference type="NCBI Taxonomy" id="130796"/>
    <lineage>
        <taxon>Bacteria</taxon>
        <taxon>Bacillati</taxon>
        <taxon>Actinomycetota</taxon>
        <taxon>Actinomycetes</taxon>
        <taxon>Pseudonocardiales</taxon>
        <taxon>Pseudonocardiaceae</taxon>
        <taxon>Crossiella</taxon>
    </lineage>
</organism>
<feature type="domain" description="IclR-ED" evidence="4">
    <location>
        <begin position="66"/>
        <end position="259"/>
    </location>
</feature>
<dbReference type="PANTHER" id="PTHR30136:SF34">
    <property type="entry name" value="TRANSCRIPTIONAL REGULATOR"/>
    <property type="match status" value="1"/>
</dbReference>
<dbReference type="Pfam" id="PF09339">
    <property type="entry name" value="HTH_IclR"/>
    <property type="match status" value="2"/>
</dbReference>
<dbReference type="SUPFAM" id="SSF46785">
    <property type="entry name" value="Winged helix' DNA-binding domain"/>
    <property type="match status" value="2"/>
</dbReference>
<evidence type="ECO:0000256" key="2">
    <source>
        <dbReference type="ARBA" id="ARBA00023125"/>
    </source>
</evidence>
<keyword evidence="2" id="KW-0238">DNA-binding</keyword>
<sequence length="490" mass="51731">MSENGPFERGLAVLRALAEAPGHRARRVDLVRATSLARSPVDRLVATLLHLGHLREEGPDLLPTPQLLTLGNAYLAGTGLLPTLRPVLARLSAELDESVSFAVPDGHGARLIAQSERRRAMYLVFQVGGVLPVDRSSAGVVLALDWGEDQLADWAEARERDPLDRGFPAVPPLAEAPPDRLGKLRRRISAAREQGWSVDEEWVEPGLLAVSVPVRHDGRLIGALNVLSHTSRHDAASLVATVLPALRRAAGEIRPCSGDGPTNQADPRSGGLAAAEVGNAKGELGMEFVEAFARGLAVLCSFRAGGHTVSSAAAATGLSRATARRALLTLCETGYATESGGHFTLLPTVLDLGYARLSTTTLTDVLLPHLRALEARVTTPVAAFEVSDQEFRCAAVVDTGRVRRLGVRVGDRRPLDSPLGRALGGGRWVRVEAGLEVLALPVRDAGGVASIALCVVAPDGTRMGEELFTVIMGVARRIEADLVALDGGGS</sequence>
<protein>
    <submittedName>
        <fullName evidence="5">IclR family pca regulon transcriptional regulator</fullName>
    </submittedName>
</protein>
<proteinExistence type="predicted"/>